<keyword evidence="2" id="KW-0430">Lectin</keyword>
<name>A0A1H6UZ45_9EURY</name>
<protein>
    <submittedName>
        <fullName evidence="2">Concanavalin A-like lectin/glucanases superfamily protein</fullName>
    </submittedName>
</protein>
<organism evidence="2 3">
    <name type="scientific">Halohasta litchfieldiae</name>
    <dbReference type="NCBI Taxonomy" id="1073996"/>
    <lineage>
        <taxon>Archaea</taxon>
        <taxon>Methanobacteriati</taxon>
        <taxon>Methanobacteriota</taxon>
        <taxon>Stenosarchaea group</taxon>
        <taxon>Halobacteria</taxon>
        <taxon>Halobacteriales</taxon>
        <taxon>Haloferacaceae</taxon>
        <taxon>Halohasta</taxon>
    </lineage>
</organism>
<dbReference type="GO" id="GO:0030246">
    <property type="term" value="F:carbohydrate binding"/>
    <property type="evidence" value="ECO:0007669"/>
    <property type="project" value="UniProtKB-KW"/>
</dbReference>
<sequence length="312" mass="33357">MTGPRVRDERRAAVPLETTFLFAFVVIIGLIVGAVAFGYIDLVGQSTTVPVDDGECSYSLEFDPRDVAEFAEDRAANERYTDGTFPCVLWLDASQSRGFAPGEPVTRWQDKSSNGFAATPTDEAPEWAVVDGVEAVRFSGSSHTALTIDATPDAMSVRNDSGLTVTMLVYVVDKNHRDGGLYAIGAADGADSAIEIRQSDEPRESSRADEWHADPGPAAKITTDGEWAIITHTTDGERGTVFINGENRGSDGDGVAELGSEVRIGAAGSSRAFNGYVAEYFVSNEQLSTANRNIVECAMDAKHDSVVDLDAC</sequence>
<dbReference type="GeneID" id="35001616"/>
<feature type="transmembrane region" description="Helical" evidence="1">
    <location>
        <begin position="20"/>
        <end position="40"/>
    </location>
</feature>
<dbReference type="Gene3D" id="2.60.120.200">
    <property type="match status" value="1"/>
</dbReference>
<dbReference type="Pfam" id="PF13385">
    <property type="entry name" value="Laminin_G_3"/>
    <property type="match status" value="1"/>
</dbReference>
<accession>A0A2H4PZP8</accession>
<keyword evidence="1" id="KW-0812">Transmembrane</keyword>
<evidence type="ECO:0000256" key="1">
    <source>
        <dbReference type="SAM" id="Phobius"/>
    </source>
</evidence>
<dbReference type="Proteomes" id="UP000198888">
    <property type="component" value="Unassembled WGS sequence"/>
</dbReference>
<dbReference type="SUPFAM" id="SSF49899">
    <property type="entry name" value="Concanavalin A-like lectins/glucanases"/>
    <property type="match status" value="1"/>
</dbReference>
<dbReference type="RefSeq" id="WP_089672802.1">
    <property type="nucleotide sequence ID" value="NZ_CP024845.1"/>
</dbReference>
<proteinExistence type="predicted"/>
<dbReference type="KEGG" id="hae:halTADL_0802"/>
<keyword evidence="1" id="KW-0472">Membrane</keyword>
<evidence type="ECO:0000313" key="2">
    <source>
        <dbReference type="EMBL" id="SEI97633.1"/>
    </source>
</evidence>
<keyword evidence="1" id="KW-1133">Transmembrane helix</keyword>
<reference evidence="2 3" key="1">
    <citation type="submission" date="2016-10" db="EMBL/GenBank/DDBJ databases">
        <authorList>
            <person name="de Groot N.N."/>
        </authorList>
    </citation>
    <scope>NUCLEOTIDE SEQUENCE [LARGE SCALE GENOMIC DNA]</scope>
    <source>
        <strain evidence="2 3">DSM 22187</strain>
    </source>
</reference>
<gene>
    <name evidence="2" type="ORF">SAMN05444271_11457</name>
</gene>
<dbReference type="AlphaFoldDB" id="A0A1H6UZ45"/>
<accession>A0A1H6UZ45</accession>
<evidence type="ECO:0000313" key="3">
    <source>
        <dbReference type="Proteomes" id="UP000198888"/>
    </source>
</evidence>
<keyword evidence="3" id="KW-1185">Reference proteome</keyword>
<dbReference type="EMBL" id="FNYR01000014">
    <property type="protein sequence ID" value="SEI97633.1"/>
    <property type="molecule type" value="Genomic_DNA"/>
</dbReference>
<dbReference type="InterPro" id="IPR013320">
    <property type="entry name" value="ConA-like_dom_sf"/>
</dbReference>